<dbReference type="AlphaFoldDB" id="A0A1E3A9B4"/>
<dbReference type="GO" id="GO:0018826">
    <property type="term" value="F:methionine gamma-lyase activity"/>
    <property type="evidence" value="ECO:0007669"/>
    <property type="project" value="UniProtKB-EC"/>
</dbReference>
<dbReference type="InterPro" id="IPR000277">
    <property type="entry name" value="Cys/Met-Metab_PyrdxlP-dep_enz"/>
</dbReference>
<feature type="modified residue" description="N6-(pyridoxal phosphate)lysine" evidence="7">
    <location>
        <position position="199"/>
    </location>
</feature>
<protein>
    <recommendedName>
        <fullName evidence="3">homocysteine desulfhydrase</fullName>
        <ecNumber evidence="3">4.4.1.2</ecNumber>
    </recommendedName>
    <alternativeName>
        <fullName evidence="4">Homocysteine desulfhydrase</fullName>
    </alternativeName>
</protein>
<dbReference type="PIRSF" id="PIRSF001434">
    <property type="entry name" value="CGS"/>
    <property type="match status" value="1"/>
</dbReference>
<gene>
    <name evidence="9" type="primary">mccB</name>
    <name evidence="9" type="ORF">BEI61_01102</name>
</gene>
<evidence type="ECO:0000256" key="1">
    <source>
        <dbReference type="ARBA" id="ARBA00001933"/>
    </source>
</evidence>
<accession>A0A1E3A9B4</accession>
<evidence type="ECO:0000256" key="5">
    <source>
        <dbReference type="ARBA" id="ARBA00048780"/>
    </source>
</evidence>
<evidence type="ECO:0000256" key="3">
    <source>
        <dbReference type="ARBA" id="ARBA00047175"/>
    </source>
</evidence>
<comment type="similarity">
    <text evidence="8">Belongs to the trans-sulfuration enzymes family.</text>
</comment>
<evidence type="ECO:0000256" key="8">
    <source>
        <dbReference type="RuleBase" id="RU362118"/>
    </source>
</evidence>
<dbReference type="CDD" id="cd00614">
    <property type="entry name" value="CGS_like"/>
    <property type="match status" value="1"/>
</dbReference>
<proteinExistence type="inferred from homology"/>
<dbReference type="RefSeq" id="WP_069151568.1">
    <property type="nucleotide sequence ID" value="NZ_MCGH01000002.1"/>
</dbReference>
<dbReference type="Proteomes" id="UP000094067">
    <property type="component" value="Unassembled WGS sequence"/>
</dbReference>
<dbReference type="Gene3D" id="3.40.640.10">
    <property type="entry name" value="Type I PLP-dependent aspartate aminotransferase-like (Major domain)"/>
    <property type="match status" value="1"/>
</dbReference>
<dbReference type="GO" id="GO:0030170">
    <property type="term" value="F:pyridoxal phosphate binding"/>
    <property type="evidence" value="ECO:0007669"/>
    <property type="project" value="InterPro"/>
</dbReference>
<dbReference type="FunFam" id="3.40.640.10:FF:000046">
    <property type="entry name" value="Cystathionine gamma-lyase"/>
    <property type="match status" value="1"/>
</dbReference>
<comment type="caution">
    <text evidence="9">The sequence shown here is derived from an EMBL/GenBank/DDBJ whole genome shotgun (WGS) entry which is preliminary data.</text>
</comment>
<dbReference type="PANTHER" id="PTHR11808:SF80">
    <property type="entry name" value="CYSTATHIONINE GAMMA-LYASE"/>
    <property type="match status" value="1"/>
</dbReference>
<dbReference type="GO" id="GO:0047982">
    <property type="term" value="F:homocysteine desulfhydrase activity"/>
    <property type="evidence" value="ECO:0007669"/>
    <property type="project" value="UniProtKB-EC"/>
</dbReference>
<evidence type="ECO:0000313" key="10">
    <source>
        <dbReference type="Proteomes" id="UP000094067"/>
    </source>
</evidence>
<reference evidence="9 10" key="1">
    <citation type="submission" date="2016-07" db="EMBL/GenBank/DDBJ databases">
        <title>Characterization of isolates of Eisenbergiella tayi derived from blood cultures, using whole genome sequencing.</title>
        <authorList>
            <person name="Burdz T."/>
            <person name="Wiebe D."/>
            <person name="Huynh C."/>
            <person name="Bernard K."/>
        </authorList>
    </citation>
    <scope>NUCLEOTIDE SEQUENCE [LARGE SCALE GENOMIC DNA]</scope>
    <source>
        <strain evidence="9 10">NML 110608</strain>
    </source>
</reference>
<comment type="catalytic activity">
    <reaction evidence="5">
        <text>L-homocysteine + H2O = 2-oxobutanoate + hydrogen sulfide + NH4(+) + H(+)</text>
        <dbReference type="Rhea" id="RHEA:14501"/>
        <dbReference type="ChEBI" id="CHEBI:15377"/>
        <dbReference type="ChEBI" id="CHEBI:15378"/>
        <dbReference type="ChEBI" id="CHEBI:16763"/>
        <dbReference type="ChEBI" id="CHEBI:28938"/>
        <dbReference type="ChEBI" id="CHEBI:29919"/>
        <dbReference type="ChEBI" id="CHEBI:58199"/>
        <dbReference type="EC" id="4.4.1.2"/>
    </reaction>
    <physiologicalReaction direction="left-to-right" evidence="5">
        <dbReference type="Rhea" id="RHEA:14502"/>
    </physiologicalReaction>
</comment>
<dbReference type="EC" id="4.4.1.2" evidence="3"/>
<name>A0A1E3A9B4_9FIRM</name>
<comment type="cofactor">
    <cofactor evidence="1 8">
        <name>pyridoxal 5'-phosphate</name>
        <dbReference type="ChEBI" id="CHEBI:597326"/>
    </cofactor>
</comment>
<dbReference type="PANTHER" id="PTHR11808">
    <property type="entry name" value="TRANS-SULFURATION ENZYME FAMILY MEMBER"/>
    <property type="match status" value="1"/>
</dbReference>
<keyword evidence="9" id="KW-0456">Lyase</keyword>
<dbReference type="InterPro" id="IPR015422">
    <property type="entry name" value="PyrdxlP-dep_Trfase_small"/>
</dbReference>
<dbReference type="Gene3D" id="3.90.1150.10">
    <property type="entry name" value="Aspartate Aminotransferase, domain 1"/>
    <property type="match status" value="1"/>
</dbReference>
<dbReference type="InterPro" id="IPR015424">
    <property type="entry name" value="PyrdxlP-dep_Trfase"/>
</dbReference>
<dbReference type="InterPro" id="IPR015421">
    <property type="entry name" value="PyrdxlP-dep_Trfase_major"/>
</dbReference>
<dbReference type="PATRIC" id="fig|1432052.4.peg.1241"/>
<organism evidence="9 10">
    <name type="scientific">Eisenbergiella tayi</name>
    <dbReference type="NCBI Taxonomy" id="1432052"/>
    <lineage>
        <taxon>Bacteria</taxon>
        <taxon>Bacillati</taxon>
        <taxon>Bacillota</taxon>
        <taxon>Clostridia</taxon>
        <taxon>Lachnospirales</taxon>
        <taxon>Lachnospiraceae</taxon>
        <taxon>Eisenbergiella</taxon>
    </lineage>
</organism>
<sequence>MRAEEICTHYSEDPSRFVGAVTPPIFQSSLFTECEGNEGDREGRYAYTRVSNPTTEIVENKVAALEQGEAAKCFSSGMGAISAAMMHYLKKDSHVVAVASIYGPAHRFLAEYMKRFGVEVTFVKGTDTEEIEGVIRENTDLIYLESPSTYLFLVQDVSKIAEIAKRHHVATVIDNTYCTPIFQKPLTFGIDMVVHSASKYLGGHSDIIGGVVIGRKEDIDQIAQSERELFGAVMSPFDSWLMLRGIRTLPVRMKQHMANAMEMAAYFQELPVVKEVIYPWWETHPQYELAKKQMTGASGLMSVVFDLPGEQIKRIVRELEFFHRGPSWGGFESLISPVGADLEQDNETMKKGLVRLHIGLEGADLLKEDFERAVKNVLG</sequence>
<evidence type="ECO:0000256" key="2">
    <source>
        <dbReference type="ARBA" id="ARBA00022898"/>
    </source>
</evidence>
<dbReference type="GO" id="GO:0005737">
    <property type="term" value="C:cytoplasm"/>
    <property type="evidence" value="ECO:0007669"/>
    <property type="project" value="TreeGrafter"/>
</dbReference>
<evidence type="ECO:0000313" key="9">
    <source>
        <dbReference type="EMBL" id="ODM05219.1"/>
    </source>
</evidence>
<dbReference type="Pfam" id="PF01053">
    <property type="entry name" value="Cys_Met_Meta_PP"/>
    <property type="match status" value="1"/>
</dbReference>
<comment type="catalytic activity">
    <reaction evidence="6">
        <text>L-methionine + H2O = methanethiol + 2-oxobutanoate + NH4(+)</text>
        <dbReference type="Rhea" id="RHEA:23800"/>
        <dbReference type="ChEBI" id="CHEBI:15377"/>
        <dbReference type="ChEBI" id="CHEBI:16007"/>
        <dbReference type="ChEBI" id="CHEBI:16763"/>
        <dbReference type="ChEBI" id="CHEBI:28938"/>
        <dbReference type="ChEBI" id="CHEBI:57844"/>
        <dbReference type="EC" id="4.4.1.11"/>
    </reaction>
    <physiologicalReaction direction="left-to-right" evidence="6">
        <dbReference type="Rhea" id="RHEA:23801"/>
    </physiologicalReaction>
</comment>
<evidence type="ECO:0000256" key="7">
    <source>
        <dbReference type="PIRSR" id="PIRSR001434-2"/>
    </source>
</evidence>
<dbReference type="SUPFAM" id="SSF53383">
    <property type="entry name" value="PLP-dependent transferases"/>
    <property type="match status" value="1"/>
</dbReference>
<keyword evidence="2 7" id="KW-0663">Pyridoxal phosphate</keyword>
<evidence type="ECO:0000256" key="4">
    <source>
        <dbReference type="ARBA" id="ARBA00047199"/>
    </source>
</evidence>
<dbReference type="GO" id="GO:0019346">
    <property type="term" value="P:transsulfuration"/>
    <property type="evidence" value="ECO:0007669"/>
    <property type="project" value="InterPro"/>
</dbReference>
<dbReference type="EMBL" id="MCGH01000002">
    <property type="protein sequence ID" value="ODM05219.1"/>
    <property type="molecule type" value="Genomic_DNA"/>
</dbReference>
<evidence type="ECO:0000256" key="6">
    <source>
        <dbReference type="ARBA" id="ARBA00052699"/>
    </source>
</evidence>